<dbReference type="PANTHER" id="PTHR10146">
    <property type="entry name" value="PROLINE SYNTHETASE CO-TRANSCRIBED BACTERIAL HOMOLOG PROTEIN"/>
    <property type="match status" value="1"/>
</dbReference>
<dbReference type="InterPro" id="IPR029066">
    <property type="entry name" value="PLP-binding_barrel"/>
</dbReference>
<dbReference type="SUPFAM" id="SSF51419">
    <property type="entry name" value="PLP-binding barrel"/>
    <property type="match status" value="1"/>
</dbReference>
<name>A0A1Y2K060_9PROT</name>
<keyword evidence="3" id="KW-1185">Reference proteome</keyword>
<dbReference type="Gene3D" id="3.20.20.10">
    <property type="entry name" value="Alanine racemase"/>
    <property type="match status" value="1"/>
</dbReference>
<dbReference type="PANTHER" id="PTHR10146:SF14">
    <property type="entry name" value="PYRIDOXAL PHOSPHATE HOMEOSTASIS PROTEIN"/>
    <property type="match status" value="1"/>
</dbReference>
<dbReference type="EMBL" id="LVJN01000021">
    <property type="protein sequence ID" value="OSM00479.1"/>
    <property type="molecule type" value="Genomic_DNA"/>
</dbReference>
<evidence type="ECO:0000256" key="1">
    <source>
        <dbReference type="ARBA" id="ARBA00022898"/>
    </source>
</evidence>
<dbReference type="GO" id="GO:0030170">
    <property type="term" value="F:pyridoxal phosphate binding"/>
    <property type="evidence" value="ECO:0007669"/>
    <property type="project" value="InterPro"/>
</dbReference>
<protein>
    <submittedName>
        <fullName evidence="2">Uncharacterized protein</fullName>
    </submittedName>
</protein>
<proteinExistence type="predicted"/>
<evidence type="ECO:0000313" key="3">
    <source>
        <dbReference type="Proteomes" id="UP000194003"/>
    </source>
</evidence>
<dbReference type="AlphaFoldDB" id="A0A1Y2K060"/>
<dbReference type="Proteomes" id="UP000194003">
    <property type="component" value="Unassembled WGS sequence"/>
</dbReference>
<dbReference type="STRING" id="1434232.MAIT1_05486"/>
<organism evidence="2 3">
    <name type="scientific">Magnetofaba australis IT-1</name>
    <dbReference type="NCBI Taxonomy" id="1434232"/>
    <lineage>
        <taxon>Bacteria</taxon>
        <taxon>Pseudomonadati</taxon>
        <taxon>Pseudomonadota</taxon>
        <taxon>Magnetococcia</taxon>
        <taxon>Magnetococcales</taxon>
        <taxon>Magnetococcaceae</taxon>
        <taxon>Magnetofaba</taxon>
    </lineage>
</organism>
<gene>
    <name evidence="2" type="ORF">MAIT1_05486</name>
</gene>
<comment type="caution">
    <text evidence="2">The sequence shown here is derived from an EMBL/GenBank/DDBJ whole genome shotgun (WGS) entry which is preliminary data.</text>
</comment>
<dbReference type="InterPro" id="IPR011078">
    <property type="entry name" value="PyrdxlP_homeostasis"/>
</dbReference>
<accession>A0A1Y2K060</accession>
<evidence type="ECO:0000313" key="2">
    <source>
        <dbReference type="EMBL" id="OSM00479.1"/>
    </source>
</evidence>
<reference evidence="2 3" key="1">
    <citation type="journal article" date="2016" name="BMC Genomics">
        <title>Combined genomic and structural analyses of a cultured magnetotactic bacterium reveals its niche adaptation to a dynamic environment.</title>
        <authorList>
            <person name="Araujo A.C."/>
            <person name="Morillo V."/>
            <person name="Cypriano J."/>
            <person name="Teixeira L.C."/>
            <person name="Leao P."/>
            <person name="Lyra S."/>
            <person name="Almeida L.G."/>
            <person name="Bazylinski D.A."/>
            <person name="Vasconcellos A.T."/>
            <person name="Abreu F."/>
            <person name="Lins U."/>
        </authorList>
    </citation>
    <scope>NUCLEOTIDE SEQUENCE [LARGE SCALE GENOMIC DNA]</scope>
    <source>
        <strain evidence="2 3">IT-1</strain>
    </source>
</reference>
<sequence length="69" mass="7309">MTVPPRCADPEQAQPYFAQLRQLAEQAAGWNLPGVEMNELSMGMSGDFAVAIAEGATLIRIGSALFGGR</sequence>
<keyword evidence="1" id="KW-0663">Pyridoxal phosphate</keyword>